<evidence type="ECO:0000313" key="2">
    <source>
        <dbReference type="Proteomes" id="UP000199203"/>
    </source>
</evidence>
<reference evidence="2" key="1">
    <citation type="submission" date="2016-10" db="EMBL/GenBank/DDBJ databases">
        <authorList>
            <person name="Varghese N."/>
            <person name="Submissions S."/>
        </authorList>
    </citation>
    <scope>NUCLEOTIDE SEQUENCE [LARGE SCALE GENOMIC DNA]</scope>
    <source>
        <strain evidence="2">DSM 19684</strain>
    </source>
</reference>
<gene>
    <name evidence="1" type="ORF">SAMN05421825_2541</name>
</gene>
<sequence length="157" mass="18282">MDLKIDLNTENDVFYIYIGKGYYISIQKYKKWVLFGTPAAYDVTYDYGRLENLYPRKKEIKDFDKAKGIYRYSGSGGESVTYEQKKIPEIDFNGVLTLEIIKQGGKFSGKLLNDLSGSEFTVDNISYFPDKYYLGFKLKAWNKNAKVEIHHLELEHL</sequence>
<name>A0A1G7R383_9FLAO</name>
<keyword evidence="2" id="KW-1185">Reference proteome</keyword>
<dbReference type="OrthoDB" id="1521388at2"/>
<dbReference type="EMBL" id="FNBH01000003">
    <property type="protein sequence ID" value="SDG05236.1"/>
    <property type="molecule type" value="Genomic_DNA"/>
</dbReference>
<dbReference type="Proteomes" id="UP000199203">
    <property type="component" value="Unassembled WGS sequence"/>
</dbReference>
<evidence type="ECO:0000313" key="1">
    <source>
        <dbReference type="EMBL" id="SDG05236.1"/>
    </source>
</evidence>
<proteinExistence type="predicted"/>
<protein>
    <submittedName>
        <fullName evidence="1">Uncharacterized protein</fullName>
    </submittedName>
</protein>
<organism evidence="1 2">
    <name type="scientific">Epilithonimonas hungarica</name>
    <dbReference type="NCBI Taxonomy" id="454006"/>
    <lineage>
        <taxon>Bacteria</taxon>
        <taxon>Pseudomonadati</taxon>
        <taxon>Bacteroidota</taxon>
        <taxon>Flavobacteriia</taxon>
        <taxon>Flavobacteriales</taxon>
        <taxon>Weeksellaceae</taxon>
        <taxon>Chryseobacterium group</taxon>
        <taxon>Epilithonimonas</taxon>
    </lineage>
</organism>
<dbReference type="RefSeq" id="WP_139166651.1">
    <property type="nucleotide sequence ID" value="NZ_FNBH01000003.1"/>
</dbReference>
<dbReference type="STRING" id="454006.SAMN05421825_2541"/>
<dbReference type="AlphaFoldDB" id="A0A1G7R383"/>
<accession>A0A1G7R383</accession>